<dbReference type="RefSeq" id="WP_207906924.1">
    <property type="nucleotide sequence ID" value="NZ_BAAAFU010000008.1"/>
</dbReference>
<keyword evidence="7" id="KW-0456">Lyase</keyword>
<dbReference type="GO" id="GO:0009236">
    <property type="term" value="P:cobalamin biosynthetic process"/>
    <property type="evidence" value="ECO:0007669"/>
    <property type="project" value="UniProtKB-UniPathway"/>
</dbReference>
<dbReference type="GO" id="GO:0030170">
    <property type="term" value="F:pyridoxal phosphate binding"/>
    <property type="evidence" value="ECO:0007669"/>
    <property type="project" value="InterPro"/>
</dbReference>
<dbReference type="Gene3D" id="3.40.640.10">
    <property type="entry name" value="Type I PLP-dependent aspartate aminotransferase-like (Major domain)"/>
    <property type="match status" value="1"/>
</dbReference>
<feature type="region of interest" description="Disordered" evidence="10">
    <location>
        <begin position="1"/>
        <end position="44"/>
    </location>
</feature>
<dbReference type="Gene3D" id="3.90.1150.10">
    <property type="entry name" value="Aspartate Aminotransferase, domain 1"/>
    <property type="match status" value="1"/>
</dbReference>
<comment type="catalytic activity">
    <reaction evidence="9">
        <text>O-phospho-L-threonine + H(+) = (R)-1-aminopropan-2-yl phosphate + CO2</text>
        <dbReference type="Rhea" id="RHEA:11492"/>
        <dbReference type="ChEBI" id="CHEBI:15378"/>
        <dbReference type="ChEBI" id="CHEBI:16526"/>
        <dbReference type="ChEBI" id="CHEBI:58563"/>
        <dbReference type="ChEBI" id="CHEBI:58675"/>
        <dbReference type="EC" id="4.1.1.81"/>
    </reaction>
</comment>
<comment type="caution">
    <text evidence="12">The sequence shown here is derived from an EMBL/GenBank/DDBJ whole genome shotgun (WGS) entry which is preliminary data.</text>
</comment>
<dbReference type="InterPro" id="IPR015422">
    <property type="entry name" value="PyrdxlP-dep_Trfase_small"/>
</dbReference>
<dbReference type="EMBL" id="SMFQ01000002">
    <property type="protein sequence ID" value="TCJ88573.1"/>
    <property type="molecule type" value="Genomic_DNA"/>
</dbReference>
<evidence type="ECO:0000256" key="1">
    <source>
        <dbReference type="ARBA" id="ARBA00001933"/>
    </source>
</evidence>
<accession>A0A4R1F435</accession>
<dbReference type="EC" id="4.1.1.81" evidence="4"/>
<evidence type="ECO:0000256" key="8">
    <source>
        <dbReference type="ARBA" id="ARBA00029996"/>
    </source>
</evidence>
<sequence>MPSKKEPSKKMPSDNFSKNSTSNTPVNTPIYQAAKNNHGGQLKQASEQYKIPEDQWLDLSTGISPFVYPLPEVPNECWQRLPETNDGLEEAASNYYGSPFLLPVAGSQEAIQGLPKLFKQKLSVGIIKPAYHSHQKAWEDAGHEIVLIDHEMITSSPDSASNKDVIASIDILIIVNPTNPATHLYTKETLSSLHQQLSKKGGCLIIDEAFIDATPEYSLIEQTPLQGLIVLRSIGKFFGLAGIRLGFVWAEENILQALAKQQDDWSVSHPARWAGKVALADKTWQQLQRERLIPAALRLKELLSKSFSKKVPVSRGVALNTALFAYLEIETAAEIYQLLAAQGVLVRLFNESNYQNNALRFGLPATEFEWTHLEQALATLNS</sequence>
<evidence type="ECO:0000256" key="5">
    <source>
        <dbReference type="ARBA" id="ARBA00022573"/>
    </source>
</evidence>
<evidence type="ECO:0000256" key="2">
    <source>
        <dbReference type="ARBA" id="ARBA00003444"/>
    </source>
</evidence>
<dbReference type="Pfam" id="PF00155">
    <property type="entry name" value="Aminotran_1_2"/>
    <property type="match status" value="1"/>
</dbReference>
<organism evidence="12 13">
    <name type="scientific">Cocleimonas flava</name>
    <dbReference type="NCBI Taxonomy" id="634765"/>
    <lineage>
        <taxon>Bacteria</taxon>
        <taxon>Pseudomonadati</taxon>
        <taxon>Pseudomonadota</taxon>
        <taxon>Gammaproteobacteria</taxon>
        <taxon>Thiotrichales</taxon>
        <taxon>Thiotrichaceae</taxon>
        <taxon>Cocleimonas</taxon>
    </lineage>
</organism>
<dbReference type="PANTHER" id="PTHR42885:SF1">
    <property type="entry name" value="THREONINE-PHOSPHATE DECARBOXYLASE"/>
    <property type="match status" value="1"/>
</dbReference>
<keyword evidence="6" id="KW-0663">Pyridoxal phosphate</keyword>
<feature type="compositionally biased region" description="Polar residues" evidence="10">
    <location>
        <begin position="14"/>
        <end position="44"/>
    </location>
</feature>
<name>A0A4R1F435_9GAMM</name>
<reference evidence="12 13" key="1">
    <citation type="submission" date="2019-03" db="EMBL/GenBank/DDBJ databases">
        <title>Genomic Encyclopedia of Type Strains, Phase IV (KMG-IV): sequencing the most valuable type-strain genomes for metagenomic binning, comparative biology and taxonomic classification.</title>
        <authorList>
            <person name="Goeker M."/>
        </authorList>
    </citation>
    <scope>NUCLEOTIDE SEQUENCE [LARGE SCALE GENOMIC DNA]</scope>
    <source>
        <strain evidence="12 13">DSM 24830</strain>
    </source>
</reference>
<evidence type="ECO:0000313" key="13">
    <source>
        <dbReference type="Proteomes" id="UP000294887"/>
    </source>
</evidence>
<dbReference type="InterPro" id="IPR005860">
    <property type="entry name" value="CobD"/>
</dbReference>
<dbReference type="UniPathway" id="UPA00148"/>
<dbReference type="InterPro" id="IPR004838">
    <property type="entry name" value="NHTrfase_class1_PyrdxlP-BS"/>
</dbReference>
<dbReference type="NCBIfam" id="TIGR01140">
    <property type="entry name" value="L_thr_O3P_dcar"/>
    <property type="match status" value="1"/>
</dbReference>
<dbReference type="InterPro" id="IPR015421">
    <property type="entry name" value="PyrdxlP-dep_Trfase_major"/>
</dbReference>
<evidence type="ECO:0000256" key="10">
    <source>
        <dbReference type="SAM" id="MobiDB-lite"/>
    </source>
</evidence>
<evidence type="ECO:0000256" key="7">
    <source>
        <dbReference type="ARBA" id="ARBA00023239"/>
    </source>
</evidence>
<evidence type="ECO:0000259" key="11">
    <source>
        <dbReference type="Pfam" id="PF00155"/>
    </source>
</evidence>
<keyword evidence="13" id="KW-1185">Reference proteome</keyword>
<evidence type="ECO:0000256" key="4">
    <source>
        <dbReference type="ARBA" id="ARBA00012285"/>
    </source>
</evidence>
<proteinExistence type="predicted"/>
<dbReference type="InterPro" id="IPR015424">
    <property type="entry name" value="PyrdxlP-dep_Trfase"/>
</dbReference>
<dbReference type="AlphaFoldDB" id="A0A4R1F435"/>
<evidence type="ECO:0000256" key="3">
    <source>
        <dbReference type="ARBA" id="ARBA00004953"/>
    </source>
</evidence>
<comment type="cofactor">
    <cofactor evidence="1">
        <name>pyridoxal 5'-phosphate</name>
        <dbReference type="ChEBI" id="CHEBI:597326"/>
    </cofactor>
</comment>
<dbReference type="SUPFAM" id="SSF53383">
    <property type="entry name" value="PLP-dependent transferases"/>
    <property type="match status" value="1"/>
</dbReference>
<dbReference type="PROSITE" id="PS00105">
    <property type="entry name" value="AA_TRANSFER_CLASS_1"/>
    <property type="match status" value="1"/>
</dbReference>
<evidence type="ECO:0000313" key="12">
    <source>
        <dbReference type="EMBL" id="TCJ88573.1"/>
    </source>
</evidence>
<dbReference type="InterPro" id="IPR004839">
    <property type="entry name" value="Aminotransferase_I/II_large"/>
</dbReference>
<gene>
    <name evidence="12" type="ORF">EV695_0430</name>
</gene>
<dbReference type="GO" id="GO:0048472">
    <property type="term" value="F:threonine-phosphate decarboxylase activity"/>
    <property type="evidence" value="ECO:0007669"/>
    <property type="project" value="UniProtKB-EC"/>
</dbReference>
<protein>
    <recommendedName>
        <fullName evidence="4">threonine-phosphate decarboxylase</fullName>
        <ecNumber evidence="4">4.1.1.81</ecNumber>
    </recommendedName>
    <alternativeName>
        <fullName evidence="8">L-threonine-O-3-phosphate decarboxylase</fullName>
    </alternativeName>
</protein>
<feature type="domain" description="Aminotransferase class I/classII large" evidence="11">
    <location>
        <begin position="87"/>
        <end position="364"/>
    </location>
</feature>
<dbReference type="CDD" id="cd00609">
    <property type="entry name" value="AAT_like"/>
    <property type="match status" value="1"/>
</dbReference>
<keyword evidence="5" id="KW-0169">Cobalamin biosynthesis</keyword>
<dbReference type="Proteomes" id="UP000294887">
    <property type="component" value="Unassembled WGS sequence"/>
</dbReference>
<dbReference type="PANTHER" id="PTHR42885">
    <property type="entry name" value="HISTIDINOL-PHOSPHATE AMINOTRANSFERASE-RELATED"/>
    <property type="match status" value="1"/>
</dbReference>
<comment type="function">
    <text evidence="2">Decarboxylates L-threonine-O-3-phosphate to yield (R)-1-amino-2-propanol O-2-phosphate, the precursor for the linkage between the nucleotide loop and the corrin ring in cobalamin.</text>
</comment>
<evidence type="ECO:0000256" key="9">
    <source>
        <dbReference type="ARBA" id="ARBA00048531"/>
    </source>
</evidence>
<feature type="compositionally biased region" description="Basic and acidic residues" evidence="10">
    <location>
        <begin position="1"/>
        <end position="12"/>
    </location>
</feature>
<comment type="pathway">
    <text evidence="3">Cofactor biosynthesis; adenosylcobalamin biosynthesis.</text>
</comment>
<evidence type="ECO:0000256" key="6">
    <source>
        <dbReference type="ARBA" id="ARBA00022898"/>
    </source>
</evidence>